<evidence type="ECO:0000313" key="5">
    <source>
        <dbReference type="EMBL" id="KIO29313.1"/>
    </source>
</evidence>
<dbReference type="PANTHER" id="PTHR47789">
    <property type="entry name" value="LAS SEVENTEEN-BINDING PROTEIN 5"/>
    <property type="match status" value="1"/>
</dbReference>
<name>A0A0C3L644_9AGAM</name>
<dbReference type="Proteomes" id="UP000054248">
    <property type="component" value="Unassembled WGS sequence"/>
</dbReference>
<dbReference type="OrthoDB" id="10068368at2759"/>
<feature type="compositionally biased region" description="Low complexity" evidence="3">
    <location>
        <begin position="427"/>
        <end position="443"/>
    </location>
</feature>
<reference evidence="6" key="2">
    <citation type="submission" date="2015-01" db="EMBL/GenBank/DDBJ databases">
        <title>Evolutionary Origins and Diversification of the Mycorrhizal Mutualists.</title>
        <authorList>
            <consortium name="DOE Joint Genome Institute"/>
            <consortium name="Mycorrhizal Genomics Consortium"/>
            <person name="Kohler A."/>
            <person name="Kuo A."/>
            <person name="Nagy L.G."/>
            <person name="Floudas D."/>
            <person name="Copeland A."/>
            <person name="Barry K.W."/>
            <person name="Cichocki N."/>
            <person name="Veneault-Fourrey C."/>
            <person name="LaButti K."/>
            <person name="Lindquist E.A."/>
            <person name="Lipzen A."/>
            <person name="Lundell T."/>
            <person name="Morin E."/>
            <person name="Murat C."/>
            <person name="Riley R."/>
            <person name="Ohm R."/>
            <person name="Sun H."/>
            <person name="Tunlid A."/>
            <person name="Henrissat B."/>
            <person name="Grigoriev I.V."/>
            <person name="Hibbett D.S."/>
            <person name="Martin F."/>
        </authorList>
    </citation>
    <scope>NUCLEOTIDE SEQUENCE [LARGE SCALE GENOMIC DNA]</scope>
    <source>
        <strain evidence="6">MUT 4182</strain>
    </source>
</reference>
<protein>
    <recommendedName>
        <fullName evidence="4">VHS domain-containing protein</fullName>
    </recommendedName>
</protein>
<accession>A0A0C3L644</accession>
<dbReference type="STRING" id="1051891.A0A0C3L644"/>
<dbReference type="GO" id="GO:0007015">
    <property type="term" value="P:actin filament organization"/>
    <property type="evidence" value="ECO:0007669"/>
    <property type="project" value="InterPro"/>
</dbReference>
<dbReference type="GO" id="GO:0015031">
    <property type="term" value="P:protein transport"/>
    <property type="evidence" value="ECO:0007669"/>
    <property type="project" value="UniProtKB-KW"/>
</dbReference>
<proteinExistence type="predicted"/>
<keyword evidence="6" id="KW-1185">Reference proteome</keyword>
<dbReference type="InterPro" id="IPR002014">
    <property type="entry name" value="VHS_dom"/>
</dbReference>
<feature type="domain" description="VHS" evidence="4">
    <location>
        <begin position="24"/>
        <end position="142"/>
    </location>
</feature>
<feature type="compositionally biased region" description="Basic and acidic residues" evidence="3">
    <location>
        <begin position="166"/>
        <end position="207"/>
    </location>
</feature>
<dbReference type="EMBL" id="KN822984">
    <property type="protein sequence ID" value="KIO29313.1"/>
    <property type="molecule type" value="Genomic_DNA"/>
</dbReference>
<dbReference type="PROSITE" id="PS50179">
    <property type="entry name" value="VHS"/>
    <property type="match status" value="1"/>
</dbReference>
<dbReference type="GO" id="GO:0035091">
    <property type="term" value="F:phosphatidylinositol binding"/>
    <property type="evidence" value="ECO:0007669"/>
    <property type="project" value="InterPro"/>
</dbReference>
<dbReference type="GO" id="GO:0006897">
    <property type="term" value="P:endocytosis"/>
    <property type="evidence" value="ECO:0007669"/>
    <property type="project" value="InterPro"/>
</dbReference>
<feature type="region of interest" description="Disordered" evidence="3">
    <location>
        <begin position="147"/>
        <end position="216"/>
    </location>
</feature>
<dbReference type="GO" id="GO:0043130">
    <property type="term" value="F:ubiquitin binding"/>
    <property type="evidence" value="ECO:0007669"/>
    <property type="project" value="InterPro"/>
</dbReference>
<dbReference type="AlphaFoldDB" id="A0A0C3L644"/>
<gene>
    <name evidence="5" type="ORF">M407DRAFT_228051</name>
</gene>
<dbReference type="GO" id="GO:0051666">
    <property type="term" value="P:actin cortical patch localization"/>
    <property type="evidence" value="ECO:0007669"/>
    <property type="project" value="TreeGrafter"/>
</dbReference>
<dbReference type="PANTHER" id="PTHR47789:SF1">
    <property type="entry name" value="LAS SEVENTEEN-BINDING PROTEIN 5"/>
    <property type="match status" value="1"/>
</dbReference>
<dbReference type="GO" id="GO:0030479">
    <property type="term" value="C:actin cortical patch"/>
    <property type="evidence" value="ECO:0007669"/>
    <property type="project" value="TreeGrafter"/>
</dbReference>
<dbReference type="InterPro" id="IPR004152">
    <property type="entry name" value="GAT_dom"/>
</dbReference>
<dbReference type="Pfam" id="PF00790">
    <property type="entry name" value="VHS"/>
    <property type="match status" value="1"/>
</dbReference>
<dbReference type="CDD" id="cd16980">
    <property type="entry name" value="VHS_Lsb5"/>
    <property type="match status" value="1"/>
</dbReference>
<keyword evidence="2" id="KW-0653">Protein transport</keyword>
<keyword evidence="1" id="KW-0813">Transport</keyword>
<evidence type="ECO:0000256" key="1">
    <source>
        <dbReference type="ARBA" id="ARBA00022448"/>
    </source>
</evidence>
<dbReference type="CDD" id="cd14232">
    <property type="entry name" value="GAT_LSB5"/>
    <property type="match status" value="1"/>
</dbReference>
<dbReference type="InterPro" id="IPR038425">
    <property type="entry name" value="GAT_sf"/>
</dbReference>
<dbReference type="GO" id="GO:0007034">
    <property type="term" value="P:vacuolar transport"/>
    <property type="evidence" value="ECO:0007669"/>
    <property type="project" value="UniProtKB-ARBA"/>
</dbReference>
<reference evidence="5 6" key="1">
    <citation type="submission" date="2014-04" db="EMBL/GenBank/DDBJ databases">
        <authorList>
            <consortium name="DOE Joint Genome Institute"/>
            <person name="Kuo A."/>
            <person name="Girlanda M."/>
            <person name="Perotto S."/>
            <person name="Kohler A."/>
            <person name="Nagy L.G."/>
            <person name="Floudas D."/>
            <person name="Copeland A."/>
            <person name="Barry K.W."/>
            <person name="Cichocki N."/>
            <person name="Veneault-Fourrey C."/>
            <person name="LaButti K."/>
            <person name="Lindquist E.A."/>
            <person name="Lipzen A."/>
            <person name="Lundell T."/>
            <person name="Morin E."/>
            <person name="Murat C."/>
            <person name="Sun H."/>
            <person name="Tunlid A."/>
            <person name="Henrissat B."/>
            <person name="Grigoriev I.V."/>
            <person name="Hibbett D.S."/>
            <person name="Martin F."/>
            <person name="Nordberg H.P."/>
            <person name="Cantor M.N."/>
            <person name="Hua S.X."/>
        </authorList>
    </citation>
    <scope>NUCLEOTIDE SEQUENCE [LARGE SCALE GENOMIC DNA]</scope>
    <source>
        <strain evidence="5 6">MUT 4182</strain>
    </source>
</reference>
<dbReference type="Gene3D" id="1.20.58.160">
    <property type="match status" value="1"/>
</dbReference>
<dbReference type="InterPro" id="IPR044103">
    <property type="entry name" value="GAT_LSB5"/>
</dbReference>
<evidence type="ECO:0000313" key="6">
    <source>
        <dbReference type="Proteomes" id="UP000054248"/>
    </source>
</evidence>
<feature type="region of interest" description="Disordered" evidence="3">
    <location>
        <begin position="313"/>
        <end position="501"/>
    </location>
</feature>
<evidence type="ECO:0000256" key="3">
    <source>
        <dbReference type="SAM" id="MobiDB-lite"/>
    </source>
</evidence>
<feature type="compositionally biased region" description="Basic and acidic residues" evidence="3">
    <location>
        <begin position="492"/>
        <end position="501"/>
    </location>
</feature>
<dbReference type="SUPFAM" id="SSF48464">
    <property type="entry name" value="ENTH/VHS domain"/>
    <property type="match status" value="1"/>
</dbReference>
<evidence type="ECO:0000259" key="4">
    <source>
        <dbReference type="PROSITE" id="PS50179"/>
    </source>
</evidence>
<organism evidence="5 6">
    <name type="scientific">Tulasnella calospora MUT 4182</name>
    <dbReference type="NCBI Taxonomy" id="1051891"/>
    <lineage>
        <taxon>Eukaryota</taxon>
        <taxon>Fungi</taxon>
        <taxon>Dikarya</taxon>
        <taxon>Basidiomycota</taxon>
        <taxon>Agaricomycotina</taxon>
        <taxon>Agaricomycetes</taxon>
        <taxon>Cantharellales</taxon>
        <taxon>Tulasnellaceae</taxon>
        <taxon>Tulasnella</taxon>
    </lineage>
</organism>
<dbReference type="HOGENOM" id="CLU_036827_3_1_1"/>
<dbReference type="SMART" id="SM00288">
    <property type="entry name" value="VHS"/>
    <property type="match status" value="1"/>
</dbReference>
<evidence type="ECO:0000256" key="2">
    <source>
        <dbReference type="ARBA" id="ARBA00022927"/>
    </source>
</evidence>
<dbReference type="Gene3D" id="1.25.40.90">
    <property type="match status" value="1"/>
</dbReference>
<sequence length="501" mass="55425">MQSLFSTLVAEKPHSSITDWVEILSSEKYKENDYDGIPEIVDAINLQPEGPAEASRAIRKKLKYGNTHRQLRALTILRALVENCGTKFQLTFADGPLITRIKTMASDPLTDEVVRKKLMSVLAGWHREFKDNPKMATVASLWSQCGGGVKVTTNASPRRSVPPPPRVDHESEAQKRAEEKAKEKAAREEEKRRERERKEKEKADAKKKATQPKARPFDFEKEKPNIINSIATASQAAIQLTNALKLVNREKESIESNTTVQEALTNAKAARKAVIRYIQRVENEELIGTLLDVNERIITSLQLYDKLLKSAEHDSDEDDTAAKMASLSVKQPETEISKLQGKQRAAIERASSRSSLNVNSGGVSRPPGSRTVHPDLRDLSWGTSQDNTGLPPPLQPRGADEADSYRQGSLSDYSDYDSDEDDRPRNSTSTAATSAGAGPSFTSRGYDNLIGNEDDLVSGDTRKGLLEPQDDDPFADPFADDGSRSDLGTPMLEKRQIDAEL</sequence>
<dbReference type="InterPro" id="IPR045007">
    <property type="entry name" value="LSB5"/>
</dbReference>
<dbReference type="InterPro" id="IPR008942">
    <property type="entry name" value="ENTH_VHS"/>
</dbReference>
<dbReference type="SUPFAM" id="SSF89009">
    <property type="entry name" value="GAT-like domain"/>
    <property type="match status" value="1"/>
</dbReference>
<dbReference type="Pfam" id="PF03127">
    <property type="entry name" value="GAT"/>
    <property type="match status" value="1"/>
</dbReference>